<dbReference type="SUPFAM" id="SSF51445">
    <property type="entry name" value="(Trans)glycosidases"/>
    <property type="match status" value="1"/>
</dbReference>
<sequence>MSTRTFTRKTLAHLLSVAALICASQLILAPAQPAAAATNQFKGVNWADARDNYNTGWVIPDGLTASDSYSQVYSVADSYIKSFQSNLGANTVRLPINPPSVSESWWSSYRGAIDAALADGMKVVISAWTEKTSVGTVTDMAAWQAMWATVVNAYGNNGNVYFEPLNEPYGYSLSQWVSVCSSWLAQFPGVPRGRVVISGTGYNDNVTGVGASSALSGTLLSLHYYGYWNTYTKESSWVTDFKNRIGSYTDRTIIDEFGAPMTTGTDYLANHDNGQFQSYLAAVTDTARSTGMGSVYWPALRTGDTYSLQAHNGSGLSNTNSSGVTQVRWGWGY</sequence>
<evidence type="ECO:0000313" key="7">
    <source>
        <dbReference type="EMBL" id="MDX3020345.1"/>
    </source>
</evidence>
<comment type="similarity">
    <text evidence="3">Belongs to the glycosyl hydrolase 5 (cellulase A) family.</text>
</comment>
<reference evidence="6 8" key="1">
    <citation type="journal article" date="2023" name="Microb. Genom.">
        <title>Mesoterricola silvestris gen. nov., sp. nov., Mesoterricola sediminis sp. nov., Geothrix oryzae sp. nov., Geothrix edaphica sp. nov., Geothrix rubra sp. nov., and Geothrix limicola sp. nov., six novel members of Acidobacteriota isolated from soils.</title>
        <authorList>
            <person name="Weisberg A.J."/>
            <person name="Pearce E."/>
            <person name="Kramer C.G."/>
            <person name="Chang J.H."/>
            <person name="Clarke C.R."/>
        </authorList>
    </citation>
    <scope>NUCLEOTIDE SEQUENCE</scope>
    <source>
        <strain evidence="7 8">NB05-1H</strain>
        <strain evidence="6">NRRL_B-16521</strain>
    </source>
</reference>
<gene>
    <name evidence="6" type="ORF">PV399_22365</name>
    <name evidence="7" type="ORF">PV666_21000</name>
</gene>
<evidence type="ECO:0000313" key="6">
    <source>
        <dbReference type="EMBL" id="MDX2962432.1"/>
    </source>
</evidence>
<dbReference type="Proteomes" id="UP001272987">
    <property type="component" value="Unassembled WGS sequence"/>
</dbReference>
<accession>A0AAP6EGT8</accession>
<dbReference type="RefSeq" id="WP_010350085.1">
    <property type="nucleotide sequence ID" value="NZ_BCMK01000068.1"/>
</dbReference>
<dbReference type="GeneID" id="69805500"/>
<dbReference type="Pfam" id="PF00150">
    <property type="entry name" value="Cellulase"/>
    <property type="match status" value="1"/>
</dbReference>
<feature type="signal peptide" evidence="4">
    <location>
        <begin position="1"/>
        <end position="36"/>
    </location>
</feature>
<name>A0AAP6EGT8_9ACTN</name>
<evidence type="ECO:0000256" key="4">
    <source>
        <dbReference type="SAM" id="SignalP"/>
    </source>
</evidence>
<keyword evidence="8" id="KW-1185">Reference proteome</keyword>
<feature type="domain" description="Glycoside hydrolase family 5" evidence="5">
    <location>
        <begin position="76"/>
        <end position="297"/>
    </location>
</feature>
<keyword evidence="4" id="KW-0732">Signal</keyword>
<comment type="caution">
    <text evidence="6">The sequence shown here is derived from an EMBL/GenBank/DDBJ whole genome shotgun (WGS) entry which is preliminary data.</text>
</comment>
<dbReference type="AlphaFoldDB" id="A0AAP6EGT8"/>
<evidence type="ECO:0000313" key="8">
    <source>
        <dbReference type="Proteomes" id="UP001272987"/>
    </source>
</evidence>
<dbReference type="EMBL" id="JARAWC010000016">
    <property type="protein sequence ID" value="MDX2962432.1"/>
    <property type="molecule type" value="Genomic_DNA"/>
</dbReference>
<evidence type="ECO:0000256" key="3">
    <source>
        <dbReference type="RuleBase" id="RU361153"/>
    </source>
</evidence>
<dbReference type="InterPro" id="IPR001547">
    <property type="entry name" value="Glyco_hydro_5"/>
</dbReference>
<organism evidence="6 9">
    <name type="scientific">Streptomyces acidiscabies</name>
    <dbReference type="NCBI Taxonomy" id="42234"/>
    <lineage>
        <taxon>Bacteria</taxon>
        <taxon>Bacillati</taxon>
        <taxon>Actinomycetota</taxon>
        <taxon>Actinomycetes</taxon>
        <taxon>Kitasatosporales</taxon>
        <taxon>Streptomycetaceae</taxon>
        <taxon>Streptomyces</taxon>
    </lineage>
</organism>
<keyword evidence="2 3" id="KW-0326">Glycosidase</keyword>
<dbReference type="GO" id="GO:0000272">
    <property type="term" value="P:polysaccharide catabolic process"/>
    <property type="evidence" value="ECO:0007669"/>
    <property type="project" value="InterPro"/>
</dbReference>
<dbReference type="InterPro" id="IPR017853">
    <property type="entry name" value="GH"/>
</dbReference>
<keyword evidence="1 3" id="KW-0378">Hydrolase</keyword>
<evidence type="ECO:0000256" key="1">
    <source>
        <dbReference type="ARBA" id="ARBA00022801"/>
    </source>
</evidence>
<dbReference type="GO" id="GO:0004553">
    <property type="term" value="F:hydrolase activity, hydrolyzing O-glycosyl compounds"/>
    <property type="evidence" value="ECO:0007669"/>
    <property type="project" value="InterPro"/>
</dbReference>
<protein>
    <submittedName>
        <fullName evidence="6">Cellulase</fullName>
    </submittedName>
</protein>
<feature type="chain" id="PRO_5042893070" evidence="4">
    <location>
        <begin position="37"/>
        <end position="333"/>
    </location>
</feature>
<dbReference type="Proteomes" id="UP001282288">
    <property type="component" value="Unassembled WGS sequence"/>
</dbReference>
<evidence type="ECO:0000313" key="9">
    <source>
        <dbReference type="Proteomes" id="UP001282288"/>
    </source>
</evidence>
<evidence type="ECO:0000259" key="5">
    <source>
        <dbReference type="Pfam" id="PF00150"/>
    </source>
</evidence>
<dbReference type="Gene3D" id="3.20.20.80">
    <property type="entry name" value="Glycosidases"/>
    <property type="match status" value="1"/>
</dbReference>
<evidence type="ECO:0000256" key="2">
    <source>
        <dbReference type="ARBA" id="ARBA00023295"/>
    </source>
</evidence>
<dbReference type="EMBL" id="JARAWP010000012">
    <property type="protein sequence ID" value="MDX3020345.1"/>
    <property type="molecule type" value="Genomic_DNA"/>
</dbReference>
<proteinExistence type="inferred from homology"/>